<dbReference type="KEGG" id="bgt:106054761"/>
<feature type="domain" description="F-box" evidence="1">
    <location>
        <begin position="11"/>
        <end position="58"/>
    </location>
</feature>
<dbReference type="PROSITE" id="PS50181">
    <property type="entry name" value="FBOX"/>
    <property type="match status" value="1"/>
</dbReference>
<evidence type="ECO:0000313" key="3">
    <source>
        <dbReference type="Proteomes" id="UP000076420"/>
    </source>
</evidence>
<dbReference type="Proteomes" id="UP000076420">
    <property type="component" value="Unassembled WGS sequence"/>
</dbReference>
<protein>
    <recommendedName>
        <fullName evidence="1">F-box domain-containing protein</fullName>
    </recommendedName>
</protein>
<dbReference type="InterPro" id="IPR001810">
    <property type="entry name" value="F-box_dom"/>
</dbReference>
<dbReference type="STRING" id="6526.A0A2C9LKE0"/>
<dbReference type="Gene3D" id="3.80.10.10">
    <property type="entry name" value="Ribonuclease Inhibitor"/>
    <property type="match status" value="1"/>
</dbReference>
<dbReference type="OrthoDB" id="10257471at2759"/>
<dbReference type="InterPro" id="IPR036047">
    <property type="entry name" value="F-box-like_dom_sf"/>
</dbReference>
<dbReference type="SMART" id="SM00256">
    <property type="entry name" value="FBOX"/>
    <property type="match status" value="1"/>
</dbReference>
<dbReference type="AlphaFoldDB" id="A0A2C9LKE0"/>
<dbReference type="SUPFAM" id="SSF52047">
    <property type="entry name" value="RNI-like"/>
    <property type="match status" value="1"/>
</dbReference>
<dbReference type="Gene3D" id="1.20.1280.50">
    <property type="match status" value="1"/>
</dbReference>
<evidence type="ECO:0000313" key="2">
    <source>
        <dbReference type="EnsemblMetazoa" id="BGLB032104-PA"/>
    </source>
</evidence>
<evidence type="ECO:0000259" key="1">
    <source>
        <dbReference type="PROSITE" id="PS50181"/>
    </source>
</evidence>
<dbReference type="VEuPathDB" id="VectorBase:BGLAX_029687"/>
<dbReference type="Pfam" id="PF12937">
    <property type="entry name" value="F-box-like"/>
    <property type="match status" value="1"/>
</dbReference>
<dbReference type="InterPro" id="IPR032675">
    <property type="entry name" value="LRR_dom_sf"/>
</dbReference>
<dbReference type="SUPFAM" id="SSF81383">
    <property type="entry name" value="F-box domain"/>
    <property type="match status" value="1"/>
</dbReference>
<dbReference type="EnsemblMetazoa" id="BGLB032104-RA">
    <property type="protein sequence ID" value="BGLB032104-PA"/>
    <property type="gene ID" value="BGLB032104"/>
</dbReference>
<gene>
    <name evidence="2" type="primary">106054761</name>
</gene>
<name>A0A2C9LKE0_BIOGL</name>
<accession>A0A2C9LKE0</accession>
<proteinExistence type="predicted"/>
<sequence length="433" mass="49103">MNDADMQTRQEASLSSLPVETLEHIFSFLHRDDLLQAMSVCTTWKSLISSSPNLWCSQAFTFDCALHYSKKNKVDMLFCAQTFGPRFQNLSVQCRHSVLHECSRPADQFNLLLTGFVASALTSFKIFDLRMYNTSRIVAKQICSKLTQMFAGDCHLKVFEMPVAHWSNLEGQKVLDSVFQNSKNTLETLSIPEYFISETGIPVDMDWFANGLTSLTRLTKLSITLFYLSDELIVSLAHSRRGELAHLTLWTNCVFPISPLIEQDSWILLTQACPNMKVEFRIVGFVSEPHLSLPPLFDSVLSVSKIKILLSQKCCPHPCPLQNMDIVLDHIRNHYWLTLKSFTLAVLNIRRTNFDQSLIKLIRECPRLINVKILAAYDSGDTAETIEKIVTERQPLFTSKGGHTKKVCIDSQAMDKACQTEYLLISKSVSTIS</sequence>
<organism evidence="2 3">
    <name type="scientific">Biomphalaria glabrata</name>
    <name type="common">Bloodfluke planorb</name>
    <name type="synonym">Freshwater snail</name>
    <dbReference type="NCBI Taxonomy" id="6526"/>
    <lineage>
        <taxon>Eukaryota</taxon>
        <taxon>Metazoa</taxon>
        <taxon>Spiralia</taxon>
        <taxon>Lophotrochozoa</taxon>
        <taxon>Mollusca</taxon>
        <taxon>Gastropoda</taxon>
        <taxon>Heterobranchia</taxon>
        <taxon>Euthyneura</taxon>
        <taxon>Panpulmonata</taxon>
        <taxon>Hygrophila</taxon>
        <taxon>Lymnaeoidea</taxon>
        <taxon>Planorbidae</taxon>
        <taxon>Biomphalaria</taxon>
    </lineage>
</organism>
<reference evidence="2" key="1">
    <citation type="submission" date="2020-05" db="UniProtKB">
        <authorList>
            <consortium name="EnsemblMetazoa"/>
        </authorList>
    </citation>
    <scope>IDENTIFICATION</scope>
    <source>
        <strain evidence="2">BB02</strain>
    </source>
</reference>
<dbReference type="VEuPathDB" id="VectorBase:BGLB032104"/>